<feature type="transmembrane region" description="Helical" evidence="2">
    <location>
        <begin position="103"/>
        <end position="124"/>
    </location>
</feature>
<feature type="transmembrane region" description="Helical" evidence="2">
    <location>
        <begin position="136"/>
        <end position="159"/>
    </location>
</feature>
<feature type="transmembrane region" description="Helical" evidence="2">
    <location>
        <begin position="171"/>
        <end position="192"/>
    </location>
</feature>
<feature type="compositionally biased region" description="Low complexity" evidence="1">
    <location>
        <begin position="39"/>
        <end position="49"/>
    </location>
</feature>
<feature type="compositionally biased region" description="Low complexity" evidence="1">
    <location>
        <begin position="64"/>
        <end position="83"/>
    </location>
</feature>
<organism evidence="4 5">
    <name type="scientific">Methanobacterium subterraneum</name>
    <dbReference type="NCBI Taxonomy" id="59277"/>
    <lineage>
        <taxon>Archaea</taxon>
        <taxon>Methanobacteriati</taxon>
        <taxon>Methanobacteriota</taxon>
        <taxon>Methanomada group</taxon>
        <taxon>Methanobacteria</taxon>
        <taxon>Methanobacteriales</taxon>
        <taxon>Methanobacteriaceae</taxon>
        <taxon>Methanobacterium</taxon>
    </lineage>
</organism>
<feature type="compositionally biased region" description="Polar residues" evidence="1">
    <location>
        <begin position="262"/>
        <end position="285"/>
    </location>
</feature>
<keyword evidence="5" id="KW-1185">Reference proteome</keyword>
<feature type="region of interest" description="Disordered" evidence="1">
    <location>
        <begin position="38"/>
        <end position="91"/>
    </location>
</feature>
<protein>
    <recommendedName>
        <fullName evidence="7">DUF4405 domain-containing protein</fullName>
    </recommendedName>
</protein>
<evidence type="ECO:0000313" key="5">
    <source>
        <dbReference type="Proteomes" id="UP000232631"/>
    </source>
</evidence>
<accession>A0A2H4VP60</accession>
<proteinExistence type="predicted"/>
<reference evidence="5 6" key="1">
    <citation type="submission" date="2016-10" db="EMBL/GenBank/DDBJ databases">
        <title>Comparative genomics between deep and shallow subseafloor isolates.</title>
        <authorList>
            <person name="Ishii S."/>
            <person name="Miller J.R."/>
            <person name="Sutton G."/>
            <person name="Suzuki S."/>
            <person name="Methe B."/>
            <person name="Inagaki F."/>
            <person name="Imachi H."/>
        </authorList>
    </citation>
    <scope>NUCLEOTIDE SEQUENCE [LARGE SCALE GENOMIC DNA]</scope>
    <source>
        <strain evidence="4 5">A8p</strain>
        <strain evidence="3 6">MO-MB1</strain>
    </source>
</reference>
<feature type="compositionally biased region" description="Gly residues" evidence="1">
    <location>
        <begin position="300"/>
        <end position="309"/>
    </location>
</feature>
<accession>A0A2H4VDW4</accession>
<dbReference type="GeneID" id="35124636"/>
<dbReference type="Proteomes" id="UP000232806">
    <property type="component" value="Chromosome"/>
</dbReference>
<evidence type="ECO:0000256" key="2">
    <source>
        <dbReference type="SAM" id="Phobius"/>
    </source>
</evidence>
<keyword evidence="2" id="KW-0812">Transmembrane</keyword>
<feature type="compositionally biased region" description="Low complexity" evidence="1">
    <location>
        <begin position="251"/>
        <end position="261"/>
    </location>
</feature>
<feature type="transmembrane region" description="Helical" evidence="2">
    <location>
        <begin position="217"/>
        <end position="236"/>
    </location>
</feature>
<dbReference type="AlphaFoldDB" id="A0A2H4VP60"/>
<dbReference type="EMBL" id="CP017766">
    <property type="protein sequence ID" value="AUB56286.1"/>
    <property type="molecule type" value="Genomic_DNA"/>
</dbReference>
<dbReference type="RefSeq" id="WP_198517186.1">
    <property type="nucleotide sequence ID" value="NZ_CP017766.1"/>
</dbReference>
<name>A0A2H4VP60_9EURY</name>
<evidence type="ECO:0000313" key="4">
    <source>
        <dbReference type="EMBL" id="AUB59862.1"/>
    </source>
</evidence>
<sequence>MSGACALSCPYGISCTAPGQCPRYVDAGGDGICDLGQPTTSSSSAESTSYDNDGSSAYTPLDQTDTSSSVSSESVPNSSDNISAVADPGNGMDNGSIPDEPQYFTLPVSMLLIGLYLITHFLFSKGILSRQKHRRIWNLLITAGMAGSGITGILLILFINLSIKTALNPSLTFWHVELSILMVIATIIHLHLYRKPFKNMFRVLFGVKNFKVSKKPASILAVVILITVVAVSGQYLSSSLDEGGKVNTAANITSNNTTNSNQEQDSQETSTNSVQSPSTSDVQTYDTSGDLEETTTTTKSGGGKGKNRS</sequence>
<evidence type="ECO:0000256" key="1">
    <source>
        <dbReference type="SAM" id="MobiDB-lite"/>
    </source>
</evidence>
<feature type="compositionally biased region" description="Polar residues" evidence="1">
    <location>
        <begin position="50"/>
        <end position="63"/>
    </location>
</feature>
<gene>
    <name evidence="3" type="ORF">BK007_09850</name>
    <name evidence="4" type="ORF">BK009_03735</name>
</gene>
<evidence type="ECO:0000313" key="6">
    <source>
        <dbReference type="Proteomes" id="UP000232806"/>
    </source>
</evidence>
<evidence type="ECO:0008006" key="7">
    <source>
        <dbReference type="Google" id="ProtNLM"/>
    </source>
</evidence>
<dbReference type="EMBL" id="CP017768">
    <property type="protein sequence ID" value="AUB59862.1"/>
    <property type="molecule type" value="Genomic_DNA"/>
</dbReference>
<dbReference type="Proteomes" id="UP000232631">
    <property type="component" value="Chromosome"/>
</dbReference>
<keyword evidence="2" id="KW-1133">Transmembrane helix</keyword>
<dbReference type="KEGG" id="msub:BK009_03735"/>
<keyword evidence="2" id="KW-0472">Membrane</keyword>
<dbReference type="OrthoDB" id="82300at2157"/>
<feature type="region of interest" description="Disordered" evidence="1">
    <location>
        <begin position="251"/>
        <end position="309"/>
    </location>
</feature>
<evidence type="ECO:0000313" key="3">
    <source>
        <dbReference type="EMBL" id="AUB56286.1"/>
    </source>
</evidence>